<keyword evidence="5 10" id="KW-0440">LIM domain</keyword>
<comment type="caution">
    <text evidence="15">The sequence shown here is derived from an EMBL/GenBank/DDBJ whole genome shotgun (WGS) entry which is preliminary data.</text>
</comment>
<dbReference type="Gene3D" id="1.10.10.60">
    <property type="entry name" value="Homeodomain-like"/>
    <property type="match status" value="1"/>
</dbReference>
<dbReference type="GO" id="GO:0005634">
    <property type="term" value="C:nucleus"/>
    <property type="evidence" value="ECO:0007669"/>
    <property type="project" value="UniProtKB-SubCell"/>
</dbReference>
<evidence type="ECO:0000313" key="16">
    <source>
        <dbReference type="Proteomes" id="UP000440578"/>
    </source>
</evidence>
<dbReference type="AlphaFoldDB" id="A0A6A4V0R2"/>
<dbReference type="GO" id="GO:0003677">
    <property type="term" value="F:DNA binding"/>
    <property type="evidence" value="ECO:0007669"/>
    <property type="project" value="UniProtKB-UniRule"/>
</dbReference>
<keyword evidence="16" id="KW-1185">Reference proteome</keyword>
<evidence type="ECO:0000256" key="7">
    <source>
        <dbReference type="ARBA" id="ARBA00023155"/>
    </source>
</evidence>
<dbReference type="InterPro" id="IPR017970">
    <property type="entry name" value="Homeobox_CS"/>
</dbReference>
<dbReference type="SMART" id="SM00389">
    <property type="entry name" value="HOX"/>
    <property type="match status" value="1"/>
</dbReference>
<feature type="DNA-binding region" description="Homeobox" evidence="9">
    <location>
        <begin position="97"/>
        <end position="156"/>
    </location>
</feature>
<keyword evidence="6 9" id="KW-0238">DNA-binding</keyword>
<dbReference type="InterPro" id="IPR001356">
    <property type="entry name" value="HD"/>
</dbReference>
<dbReference type="PROSITE" id="PS50071">
    <property type="entry name" value="HOMEOBOX_2"/>
    <property type="match status" value="1"/>
</dbReference>
<comment type="subcellular location">
    <subcellularLocation>
        <location evidence="1 9 11">Nucleus</location>
    </subcellularLocation>
</comment>
<organism evidence="15 16">
    <name type="scientific">Amphibalanus amphitrite</name>
    <name type="common">Striped barnacle</name>
    <name type="synonym">Balanus amphitrite</name>
    <dbReference type="NCBI Taxonomy" id="1232801"/>
    <lineage>
        <taxon>Eukaryota</taxon>
        <taxon>Metazoa</taxon>
        <taxon>Ecdysozoa</taxon>
        <taxon>Arthropoda</taxon>
        <taxon>Crustacea</taxon>
        <taxon>Multicrustacea</taxon>
        <taxon>Cirripedia</taxon>
        <taxon>Thoracica</taxon>
        <taxon>Thoracicalcarea</taxon>
        <taxon>Balanomorpha</taxon>
        <taxon>Balanoidea</taxon>
        <taxon>Balanidae</taxon>
        <taxon>Amphibalaninae</taxon>
        <taxon>Amphibalanus</taxon>
    </lineage>
</organism>
<evidence type="ECO:0000256" key="6">
    <source>
        <dbReference type="ARBA" id="ARBA00023125"/>
    </source>
</evidence>
<dbReference type="Proteomes" id="UP000440578">
    <property type="component" value="Unassembled WGS sequence"/>
</dbReference>
<dbReference type="InterPro" id="IPR009057">
    <property type="entry name" value="Homeodomain-like_sf"/>
</dbReference>
<dbReference type="CDD" id="cd00086">
    <property type="entry name" value="homeodomain"/>
    <property type="match status" value="1"/>
</dbReference>
<feature type="region of interest" description="Disordered" evidence="12">
    <location>
        <begin position="64"/>
        <end position="99"/>
    </location>
</feature>
<evidence type="ECO:0000256" key="11">
    <source>
        <dbReference type="RuleBase" id="RU000682"/>
    </source>
</evidence>
<feature type="domain" description="Homeobox" evidence="14">
    <location>
        <begin position="95"/>
        <end position="155"/>
    </location>
</feature>
<dbReference type="InterPro" id="IPR001781">
    <property type="entry name" value="Znf_LIM"/>
</dbReference>
<dbReference type="Pfam" id="PF00046">
    <property type="entry name" value="Homeodomain"/>
    <property type="match status" value="1"/>
</dbReference>
<dbReference type="GO" id="GO:0048665">
    <property type="term" value="P:neuron fate specification"/>
    <property type="evidence" value="ECO:0007669"/>
    <property type="project" value="InterPro"/>
</dbReference>
<keyword evidence="8 9" id="KW-0539">Nucleus</keyword>
<evidence type="ECO:0000256" key="3">
    <source>
        <dbReference type="ARBA" id="ARBA00022737"/>
    </source>
</evidence>
<gene>
    <name evidence="15" type="primary">Isl2</name>
    <name evidence="15" type="ORF">FJT64_001490</name>
</gene>
<dbReference type="GO" id="GO:0046872">
    <property type="term" value="F:metal ion binding"/>
    <property type="evidence" value="ECO:0007669"/>
    <property type="project" value="UniProtKB-KW"/>
</dbReference>
<dbReference type="GO" id="GO:0045944">
    <property type="term" value="P:positive regulation of transcription by RNA polymerase II"/>
    <property type="evidence" value="ECO:0007669"/>
    <property type="project" value="InterPro"/>
</dbReference>
<keyword evidence="3" id="KW-0677">Repeat</keyword>
<name>A0A6A4V0R2_AMPAM</name>
<evidence type="ECO:0000259" key="14">
    <source>
        <dbReference type="PROSITE" id="PS50071"/>
    </source>
</evidence>
<evidence type="ECO:0000256" key="8">
    <source>
        <dbReference type="ARBA" id="ARBA00023242"/>
    </source>
</evidence>
<evidence type="ECO:0000256" key="1">
    <source>
        <dbReference type="ARBA" id="ARBA00004123"/>
    </source>
</evidence>
<dbReference type="SUPFAM" id="SSF46689">
    <property type="entry name" value="Homeodomain-like"/>
    <property type="match status" value="1"/>
</dbReference>
<dbReference type="Gene3D" id="2.10.110.10">
    <property type="entry name" value="Cysteine Rich Protein"/>
    <property type="match status" value="1"/>
</dbReference>
<evidence type="ECO:0000256" key="10">
    <source>
        <dbReference type="PROSITE-ProRule" id="PRU00125"/>
    </source>
</evidence>
<evidence type="ECO:0000256" key="4">
    <source>
        <dbReference type="ARBA" id="ARBA00022833"/>
    </source>
</evidence>
<feature type="domain" description="LIM zinc-binding" evidence="13">
    <location>
        <begin position="1"/>
        <end position="47"/>
    </location>
</feature>
<dbReference type="GO" id="GO:0007409">
    <property type="term" value="P:axonogenesis"/>
    <property type="evidence" value="ECO:0007669"/>
    <property type="project" value="TreeGrafter"/>
</dbReference>
<evidence type="ECO:0000259" key="13">
    <source>
        <dbReference type="PROSITE" id="PS50023"/>
    </source>
</evidence>
<feature type="compositionally biased region" description="Low complexity" evidence="12">
    <location>
        <begin position="70"/>
        <end position="85"/>
    </location>
</feature>
<dbReference type="PANTHER" id="PTHR24204">
    <property type="entry name" value="INSULIN GENE ENHANCER PROTEIN"/>
    <property type="match status" value="1"/>
</dbReference>
<dbReference type="PROSITE" id="PS50023">
    <property type="entry name" value="LIM_DOMAIN_2"/>
    <property type="match status" value="1"/>
</dbReference>
<evidence type="ECO:0000256" key="9">
    <source>
        <dbReference type="PROSITE-ProRule" id="PRU00108"/>
    </source>
</evidence>
<dbReference type="PROSITE" id="PS00027">
    <property type="entry name" value="HOMEOBOX_1"/>
    <property type="match status" value="1"/>
</dbReference>
<dbReference type="SUPFAM" id="SSF57716">
    <property type="entry name" value="Glucocorticoid receptor-like (DNA-binding domain)"/>
    <property type="match status" value="1"/>
</dbReference>
<dbReference type="GO" id="GO:0000981">
    <property type="term" value="F:DNA-binding transcription factor activity, RNA polymerase II-specific"/>
    <property type="evidence" value="ECO:0007669"/>
    <property type="project" value="InterPro"/>
</dbReference>
<dbReference type="SMART" id="SM00132">
    <property type="entry name" value="LIM"/>
    <property type="match status" value="1"/>
</dbReference>
<evidence type="ECO:0000256" key="12">
    <source>
        <dbReference type="SAM" id="MobiDB-lite"/>
    </source>
</evidence>
<sequence length="293" mass="32432">MRAKDKIYHVECFRCALCERQLVPGDEFALTEHGLFCKDDHQTDKLCENNNNNTKVAALDLKQEAATPKSSVPSPSADSSDATVSSKRERKTGDSKTTRVRTVLNEKQLHTLRTCYNANPRPDALMKEQLVEMTGLSPRVVRVWFQNKRCKDKKREIYLKQMQEHGKSGGRFGAIGQMQAIPLVASSPVRHGSPLPAHMVDVQTYQPPWKALTEFALNTDLERLDPNNPAFQQLASQMHGFCLEGGAGPGSAPVPTSQPPAFGGDTDPLRYSTPDELLVDCAEQQSDLSSHSD</sequence>
<accession>A0A6A4V0R2</accession>
<dbReference type="InterPro" id="IPR047169">
    <property type="entry name" value="ISL1/2-like"/>
</dbReference>
<evidence type="ECO:0000313" key="15">
    <source>
        <dbReference type="EMBL" id="KAF0287235.1"/>
    </source>
</evidence>
<dbReference type="Pfam" id="PF00412">
    <property type="entry name" value="LIM"/>
    <property type="match status" value="1"/>
</dbReference>
<dbReference type="OrthoDB" id="125004at2759"/>
<evidence type="ECO:0000256" key="2">
    <source>
        <dbReference type="ARBA" id="ARBA00022723"/>
    </source>
</evidence>
<dbReference type="PANTHER" id="PTHR24204:SF8">
    <property type="entry name" value="TAILUP, ISOFORM A"/>
    <property type="match status" value="1"/>
</dbReference>
<keyword evidence="4 10" id="KW-0862">Zinc</keyword>
<keyword evidence="2 10" id="KW-0479">Metal-binding</keyword>
<evidence type="ECO:0000256" key="5">
    <source>
        <dbReference type="ARBA" id="ARBA00023038"/>
    </source>
</evidence>
<dbReference type="FunFam" id="1.10.10.60:FF:000041">
    <property type="entry name" value="insulin gene enhancer protein ISL-1"/>
    <property type="match status" value="1"/>
</dbReference>
<protein>
    <submittedName>
        <fullName evidence="15">ISL-2</fullName>
    </submittedName>
</protein>
<proteinExistence type="predicted"/>
<feature type="region of interest" description="Disordered" evidence="12">
    <location>
        <begin position="246"/>
        <end position="274"/>
    </location>
</feature>
<keyword evidence="7 9" id="KW-0371">Homeobox</keyword>
<reference evidence="15 16" key="1">
    <citation type="submission" date="2019-07" db="EMBL/GenBank/DDBJ databases">
        <title>Draft genome assembly of a fouling barnacle, Amphibalanus amphitrite (Darwin, 1854): The first reference genome for Thecostraca.</title>
        <authorList>
            <person name="Kim W."/>
        </authorList>
    </citation>
    <scope>NUCLEOTIDE SEQUENCE [LARGE SCALE GENOMIC DNA]</scope>
    <source>
        <strain evidence="15">SNU_AA5</strain>
        <tissue evidence="15">Soma without cirri and trophi</tissue>
    </source>
</reference>
<dbReference type="EMBL" id="VIIS01002208">
    <property type="protein sequence ID" value="KAF0287235.1"/>
    <property type="molecule type" value="Genomic_DNA"/>
</dbReference>